<dbReference type="Gene3D" id="2.130.10.30">
    <property type="entry name" value="Regulator of chromosome condensation 1/beta-lactamase-inhibitor protein II"/>
    <property type="match status" value="1"/>
</dbReference>
<dbReference type="Proteomes" id="UP001236076">
    <property type="component" value="Segment"/>
</dbReference>
<dbReference type="InterPro" id="IPR051553">
    <property type="entry name" value="Ran_GTPase-activating"/>
</dbReference>
<reference evidence="1 2" key="1">
    <citation type="submission" date="2022-10" db="EMBL/GenBank/DDBJ databases">
        <authorList>
            <person name="Cortes-Martin A."/>
            <person name="Buttimer C.T.H."/>
            <person name="Hill C."/>
        </authorList>
    </citation>
    <scope>NUCLEOTIDE SEQUENCE [LARGE SCALE GENOMIC DNA]</scope>
</reference>
<evidence type="ECO:0008006" key="3">
    <source>
        <dbReference type="Google" id="ProtNLM"/>
    </source>
</evidence>
<dbReference type="PANTHER" id="PTHR45982:SF1">
    <property type="entry name" value="REGULATOR OF CHROMOSOME CONDENSATION"/>
    <property type="match status" value="1"/>
</dbReference>
<sequence length="399" mass="42528">MLEMLNLGAVASLPPIDGEISPEFIQAQQSVVMYLHRPTGELYGYGNAPEYRFGNGITTARPSFTSVYSNCKYFWLGQNGTLVATNDDKFYYAGSRNAFPPLGTGGGNVAYFTEVTIHFTNIGVTPDDIKTLALGNGSCRLLTKDGRVFCCGLNSNGECGNGTRNMIANFAQITSMGPVAQLATRAFGTHFLTVDGREFFAGYDAYGESGRGALNSHLQTPTLVMSGVKNIVVATVCTWRIMTNGDVYWSGLNTQGSAGTGSFNNAGTVLSPIKNDALSGNLPEGDLLYPSGIQTGDATGAPIICFGRNTIRNGGENGSGQVGDGVSYTSVYNYVDMYKPATFGDKRVIGVAKDYVRSFILTEDYQLFAAGGRTAGGWTLPDGGSSITPMRLMASMPWY</sequence>
<proteinExistence type="predicted"/>
<evidence type="ECO:0000313" key="2">
    <source>
        <dbReference type="Proteomes" id="UP001236076"/>
    </source>
</evidence>
<organism evidence="1 2">
    <name type="scientific">Escherichia phage A5-4</name>
    <dbReference type="NCBI Taxonomy" id="2996162"/>
    <lineage>
        <taxon>Viruses</taxon>
        <taxon>Duplodnaviria</taxon>
        <taxon>Heunggongvirae</taxon>
        <taxon>Uroviricota</taxon>
        <taxon>Caudoviricetes</taxon>
        <taxon>Vequintavirinae</taxon>
    </lineage>
</organism>
<dbReference type="PANTHER" id="PTHR45982">
    <property type="entry name" value="REGULATOR OF CHROMOSOME CONDENSATION"/>
    <property type="match status" value="1"/>
</dbReference>
<keyword evidence="2" id="KW-1185">Reference proteome</keyword>
<dbReference type="Pfam" id="PF13540">
    <property type="entry name" value="RCC1_2"/>
    <property type="match status" value="1"/>
</dbReference>
<name>A0AAE9TJC1_9CAUD</name>
<dbReference type="EMBL" id="OP744025">
    <property type="protein sequence ID" value="UZZ64361.1"/>
    <property type="molecule type" value="Genomic_DNA"/>
</dbReference>
<accession>A0AAE9TJC1</accession>
<gene>
    <name evidence="1" type="ORF">A54_121</name>
</gene>
<dbReference type="SUPFAM" id="SSF50985">
    <property type="entry name" value="RCC1/BLIP-II"/>
    <property type="match status" value="1"/>
</dbReference>
<dbReference type="InterPro" id="IPR009091">
    <property type="entry name" value="RCC1/BLIP-II"/>
</dbReference>
<evidence type="ECO:0000313" key="1">
    <source>
        <dbReference type="EMBL" id="UZZ64361.1"/>
    </source>
</evidence>
<protein>
    <recommendedName>
        <fullName evidence="3">DNA condensation protein</fullName>
    </recommendedName>
</protein>